<accession>A0ABU2B9Z8</accession>
<dbReference type="EMBL" id="JAVDYF010000001">
    <property type="protein sequence ID" value="MDR7355418.1"/>
    <property type="molecule type" value="Genomic_DNA"/>
</dbReference>
<name>A0ABU2B9Z8_9CORY</name>
<dbReference type="Proteomes" id="UP001183619">
    <property type="component" value="Unassembled WGS sequence"/>
</dbReference>
<keyword evidence="2" id="KW-1185">Reference proteome</keyword>
<comment type="caution">
    <text evidence="1">The sequence shown here is derived from an EMBL/GenBank/DDBJ whole genome shotgun (WGS) entry which is preliminary data.</text>
</comment>
<gene>
    <name evidence="1" type="ORF">J2S37_001956</name>
</gene>
<proteinExistence type="predicted"/>
<protein>
    <submittedName>
        <fullName evidence="1">Uncharacterized protein</fullName>
    </submittedName>
</protein>
<evidence type="ECO:0000313" key="1">
    <source>
        <dbReference type="EMBL" id="MDR7355418.1"/>
    </source>
</evidence>
<evidence type="ECO:0000313" key="2">
    <source>
        <dbReference type="Proteomes" id="UP001183619"/>
    </source>
</evidence>
<organism evidence="1 2">
    <name type="scientific">Corynebacterium felinum</name>
    <dbReference type="NCBI Taxonomy" id="131318"/>
    <lineage>
        <taxon>Bacteria</taxon>
        <taxon>Bacillati</taxon>
        <taxon>Actinomycetota</taxon>
        <taxon>Actinomycetes</taxon>
        <taxon>Mycobacteriales</taxon>
        <taxon>Corynebacteriaceae</taxon>
        <taxon>Corynebacterium</taxon>
    </lineage>
</organism>
<dbReference type="RefSeq" id="WP_277105433.1">
    <property type="nucleotide sequence ID" value="NZ_BAAAJS010000078.1"/>
</dbReference>
<sequence>MTTTFPHPCILPTFLLPTRLATNPQHKRKHTYFSSHNHHN</sequence>
<reference evidence="1 2" key="1">
    <citation type="submission" date="2023-07" db="EMBL/GenBank/DDBJ databases">
        <title>Sequencing the genomes of 1000 actinobacteria strains.</title>
        <authorList>
            <person name="Klenk H.-P."/>
        </authorList>
    </citation>
    <scope>NUCLEOTIDE SEQUENCE [LARGE SCALE GENOMIC DNA]</scope>
    <source>
        <strain evidence="1 2">DSM 44508</strain>
    </source>
</reference>